<comment type="caution">
    <text evidence="2">The sequence shown here is derived from an EMBL/GenBank/DDBJ whole genome shotgun (WGS) entry which is preliminary data.</text>
</comment>
<keyword evidence="2" id="KW-0456">Lyase</keyword>
<name>A0ABS5LZI9_9BURK</name>
<dbReference type="InterPro" id="IPR000073">
    <property type="entry name" value="AB_hydrolase_1"/>
</dbReference>
<dbReference type="Gene3D" id="3.40.50.1820">
    <property type="entry name" value="alpha/beta hydrolase"/>
    <property type="match status" value="1"/>
</dbReference>
<organism evidence="2 3">
    <name type="scientific">Comamonas brasiliensis</name>
    <dbReference type="NCBI Taxonomy" id="1812482"/>
    <lineage>
        <taxon>Bacteria</taxon>
        <taxon>Pseudomonadati</taxon>
        <taxon>Pseudomonadota</taxon>
        <taxon>Betaproteobacteria</taxon>
        <taxon>Burkholderiales</taxon>
        <taxon>Comamonadaceae</taxon>
        <taxon>Comamonas</taxon>
    </lineage>
</organism>
<dbReference type="RefSeq" id="WP_211459643.1">
    <property type="nucleotide sequence ID" value="NZ_JAANES010000007.1"/>
</dbReference>
<evidence type="ECO:0000313" key="2">
    <source>
        <dbReference type="EMBL" id="MBS3021929.1"/>
    </source>
</evidence>
<evidence type="ECO:0000259" key="1">
    <source>
        <dbReference type="Pfam" id="PF12697"/>
    </source>
</evidence>
<proteinExistence type="predicted"/>
<protein>
    <submittedName>
        <fullName evidence="2">2-succinyl-6-hydroxy-2, 4-cyclohexadiene-1-carboxylate synthase</fullName>
        <ecNumber evidence="2">4.2.99.20</ecNumber>
    </submittedName>
</protein>
<dbReference type="Pfam" id="PF12697">
    <property type="entry name" value="Abhydrolase_6"/>
    <property type="match status" value="1"/>
</dbReference>
<reference evidence="2 3" key="1">
    <citation type="submission" date="2020-03" db="EMBL/GenBank/DDBJ databases">
        <title>The role of nitrogen metabolism on polyethylene biodegradation.</title>
        <authorList>
            <person name="Peixoto J."/>
            <person name="Vizzotto C.S."/>
            <person name="Ramos A."/>
            <person name="Alves G."/>
            <person name="Steindorff A."/>
            <person name="Kruger R."/>
        </authorList>
    </citation>
    <scope>NUCLEOTIDE SEQUENCE [LARGE SCALE GENOMIC DNA]</scope>
    <source>
        <strain evidence="2 3">PE63</strain>
    </source>
</reference>
<accession>A0ABS5LZI9</accession>
<dbReference type="EMBL" id="JAANES010000007">
    <property type="protein sequence ID" value="MBS3021929.1"/>
    <property type="molecule type" value="Genomic_DNA"/>
</dbReference>
<keyword evidence="3" id="KW-1185">Reference proteome</keyword>
<sequence length="251" mass="27479">MNAVRPKQPDDQSAASIAALVLIPGMLNDRSIWNDVIAGVRRQLGDKVHVLVADVITQASIADMARDAWRLLAEIPAQTPCFVAGFSMGGYVALEMLSHPVRPIREAWLISTSGLPESPTSAPLREKAIASFEQDFEKAIQATARWGTFEKEVDALEPVIEAMRKIGAEVAVRQTRAIMQRRDLREALGTLNLPVHVLCGKEDRITPPSLSEELASSIPGAQLQWVEKSGHMLPFEQPAFIVQSLCARLIA</sequence>
<dbReference type="EC" id="4.2.99.20" evidence="2"/>
<dbReference type="Proteomes" id="UP001647436">
    <property type="component" value="Unassembled WGS sequence"/>
</dbReference>
<dbReference type="GO" id="GO:0070205">
    <property type="term" value="F:2-succinyl-6-hydroxy-2,4-cyclohexadiene-1-carboxylate synthase activity"/>
    <property type="evidence" value="ECO:0007669"/>
    <property type="project" value="UniProtKB-EC"/>
</dbReference>
<dbReference type="PANTHER" id="PTHR43798">
    <property type="entry name" value="MONOACYLGLYCEROL LIPASE"/>
    <property type="match status" value="1"/>
</dbReference>
<dbReference type="SUPFAM" id="SSF53474">
    <property type="entry name" value="alpha/beta-Hydrolases"/>
    <property type="match status" value="1"/>
</dbReference>
<gene>
    <name evidence="2" type="primary">menH_9</name>
    <name evidence="2" type="ORF">DJFAAGMI_04707</name>
</gene>
<evidence type="ECO:0000313" key="3">
    <source>
        <dbReference type="Proteomes" id="UP001647436"/>
    </source>
</evidence>
<dbReference type="InterPro" id="IPR050266">
    <property type="entry name" value="AB_hydrolase_sf"/>
</dbReference>
<dbReference type="InterPro" id="IPR029058">
    <property type="entry name" value="AB_hydrolase_fold"/>
</dbReference>
<feature type="domain" description="AB hydrolase-1" evidence="1">
    <location>
        <begin position="20"/>
        <end position="242"/>
    </location>
</feature>